<accession>A0A2M4D6J9</accession>
<name>A0A2M4D6J9_ANODA</name>
<sequence length="95" mass="11057">MLPVDAFMVVLLLLELEDVLHEELLQVFVRKVNAKLFEAVVVKVLEAKNVQHTDCASCRRFRFVDRLIDLLHDQHEQTAVDALHERIPHVHRLIA</sequence>
<dbReference type="AlphaFoldDB" id="A0A2M4D6J9"/>
<protein>
    <submittedName>
        <fullName evidence="2">Putative secreted protein</fullName>
    </submittedName>
</protein>
<feature type="signal peptide" evidence="1">
    <location>
        <begin position="1"/>
        <end position="21"/>
    </location>
</feature>
<keyword evidence="1" id="KW-0732">Signal</keyword>
<evidence type="ECO:0000256" key="1">
    <source>
        <dbReference type="SAM" id="SignalP"/>
    </source>
</evidence>
<feature type="chain" id="PRO_5014818116" evidence="1">
    <location>
        <begin position="22"/>
        <end position="95"/>
    </location>
</feature>
<dbReference type="EMBL" id="GGFL01008540">
    <property type="protein sequence ID" value="MBW72718.1"/>
    <property type="molecule type" value="Transcribed_RNA"/>
</dbReference>
<reference evidence="2" key="1">
    <citation type="submission" date="2018-01" db="EMBL/GenBank/DDBJ databases">
        <title>An insight into the sialome of Amazonian anophelines.</title>
        <authorList>
            <person name="Ribeiro J.M."/>
            <person name="Scarpassa V."/>
            <person name="Calvo E."/>
        </authorList>
    </citation>
    <scope>NUCLEOTIDE SEQUENCE</scope>
</reference>
<evidence type="ECO:0000313" key="2">
    <source>
        <dbReference type="EMBL" id="MBW72718.1"/>
    </source>
</evidence>
<organism evidence="2">
    <name type="scientific">Anopheles darlingi</name>
    <name type="common">Mosquito</name>
    <dbReference type="NCBI Taxonomy" id="43151"/>
    <lineage>
        <taxon>Eukaryota</taxon>
        <taxon>Metazoa</taxon>
        <taxon>Ecdysozoa</taxon>
        <taxon>Arthropoda</taxon>
        <taxon>Hexapoda</taxon>
        <taxon>Insecta</taxon>
        <taxon>Pterygota</taxon>
        <taxon>Neoptera</taxon>
        <taxon>Endopterygota</taxon>
        <taxon>Diptera</taxon>
        <taxon>Nematocera</taxon>
        <taxon>Culicoidea</taxon>
        <taxon>Culicidae</taxon>
        <taxon>Anophelinae</taxon>
        <taxon>Anopheles</taxon>
    </lineage>
</organism>
<proteinExistence type="predicted"/>